<accession>A0AAE0UEI0</accession>
<dbReference type="PROSITE" id="PS52006">
    <property type="entry name" value="GH64"/>
    <property type="match status" value="1"/>
</dbReference>
<comment type="caution">
    <text evidence="3">The sequence shown here is derived from an EMBL/GenBank/DDBJ whole genome shotgun (WGS) entry which is preliminary data.</text>
</comment>
<feature type="domain" description="GH64" evidence="2">
    <location>
        <begin position="33"/>
        <end position="432"/>
    </location>
</feature>
<dbReference type="Gene3D" id="2.60.110.10">
    <property type="entry name" value="Thaumatin"/>
    <property type="match status" value="1"/>
</dbReference>
<keyword evidence="4" id="KW-1185">Reference proteome</keyword>
<dbReference type="Pfam" id="PF16483">
    <property type="entry name" value="Glyco_hydro_64"/>
    <property type="match status" value="1"/>
</dbReference>
<organism evidence="3 4">
    <name type="scientific">Sordaria brevicollis</name>
    <dbReference type="NCBI Taxonomy" id="83679"/>
    <lineage>
        <taxon>Eukaryota</taxon>
        <taxon>Fungi</taxon>
        <taxon>Dikarya</taxon>
        <taxon>Ascomycota</taxon>
        <taxon>Pezizomycotina</taxon>
        <taxon>Sordariomycetes</taxon>
        <taxon>Sordariomycetidae</taxon>
        <taxon>Sordariales</taxon>
        <taxon>Sordariaceae</taxon>
        <taxon>Sordaria</taxon>
    </lineage>
</organism>
<dbReference type="InterPro" id="IPR042517">
    <property type="entry name" value="Glyco_hydro_64_N_2"/>
</dbReference>
<evidence type="ECO:0000313" key="4">
    <source>
        <dbReference type="Proteomes" id="UP001281003"/>
    </source>
</evidence>
<dbReference type="PANTHER" id="PTHR38165:SF1">
    <property type="entry name" value="GLUCANASE B"/>
    <property type="match status" value="1"/>
</dbReference>
<evidence type="ECO:0000259" key="2">
    <source>
        <dbReference type="PROSITE" id="PS52006"/>
    </source>
</evidence>
<proteinExistence type="predicted"/>
<gene>
    <name evidence="3" type="ORF">B0T20DRAFT_161141</name>
</gene>
<dbReference type="Gene3D" id="3.30.920.50">
    <property type="entry name" value="Beta-1,3-glucanase, C-terminal domain"/>
    <property type="match status" value="1"/>
</dbReference>
<feature type="compositionally biased region" description="Low complexity" evidence="1">
    <location>
        <begin position="14"/>
        <end position="34"/>
    </location>
</feature>
<evidence type="ECO:0000256" key="1">
    <source>
        <dbReference type="SAM" id="MobiDB-lite"/>
    </source>
</evidence>
<evidence type="ECO:0000313" key="3">
    <source>
        <dbReference type="EMBL" id="KAK3401138.1"/>
    </source>
</evidence>
<dbReference type="AlphaFoldDB" id="A0AAE0UEI0"/>
<dbReference type="EMBL" id="JAUTDP010000003">
    <property type="protein sequence ID" value="KAK3401138.1"/>
    <property type="molecule type" value="Genomic_DNA"/>
</dbReference>
<dbReference type="InterPro" id="IPR032477">
    <property type="entry name" value="Glyco_hydro_64"/>
</dbReference>
<protein>
    <recommendedName>
        <fullName evidence="2">GH64 domain-containing protein</fullName>
    </recommendedName>
</protein>
<sequence length="520" mass="55818">MAIQPISSSVSQRPTTATATTTTASTTSTPITTATTPETLTISLQNNTPSSSVYAYITGQTLSGTLYILSSTGSTPFPFPSSVSQTLTPIPSGSISLPLGPPGSSRSVTIPRLAGARIWYSVGSQLQFFLNPITGVPQDGQGKGVALVEPSVTNESDTNYEKEWGFAEFTFNEFQLFGNVTMVDFVGRCPVSLGVVRDTGRREDRQEVEGMGYGAGLDRVVDDLKKVGGDWEKLVVRRKGDGQVTRVLSPNSAIVMAAQHGERLFEGYYDGYVRDVWEKYKREDLVVDTQNRWGVVRGRVDASTNLLTFPIPGSTRHITFGQPSAADIFSCSTGPFAFPPLPANPTEADFDIQAYRGNVGARLAAAFNRSTLLINPNQPAGEVVGTFYRSHSVTNHYSRVVHENSPGGRGYAFPYDDVSRTEEENVAGTVAAGDPKVFVVAVGGGKVNFAALGTESVQSGATAAGDVQNVDKRVADAGDGISRRPEGRVVKSEDRKTRNGRGRVKRMRGLLRRAVGWVKG</sequence>
<dbReference type="InterPro" id="IPR037176">
    <property type="entry name" value="Osmotin/thaumatin-like_sf"/>
</dbReference>
<feature type="compositionally biased region" description="Polar residues" evidence="1">
    <location>
        <begin position="1"/>
        <end position="13"/>
    </location>
</feature>
<dbReference type="Proteomes" id="UP001281003">
    <property type="component" value="Unassembled WGS sequence"/>
</dbReference>
<dbReference type="PANTHER" id="PTHR38165">
    <property type="match status" value="1"/>
</dbReference>
<reference evidence="3" key="2">
    <citation type="submission" date="2023-07" db="EMBL/GenBank/DDBJ databases">
        <authorList>
            <consortium name="Lawrence Berkeley National Laboratory"/>
            <person name="Haridas S."/>
            <person name="Hensen N."/>
            <person name="Bonometti L."/>
            <person name="Westerberg I."/>
            <person name="Brannstrom I.O."/>
            <person name="Guillou S."/>
            <person name="Cros-Aarteil S."/>
            <person name="Calhoun S."/>
            <person name="Kuo A."/>
            <person name="Mondo S."/>
            <person name="Pangilinan J."/>
            <person name="Riley R."/>
            <person name="LaButti K."/>
            <person name="Andreopoulos B."/>
            <person name="Lipzen A."/>
            <person name="Chen C."/>
            <person name="Yanf M."/>
            <person name="Daum C."/>
            <person name="Ng V."/>
            <person name="Clum A."/>
            <person name="Steindorff A."/>
            <person name="Ohm R."/>
            <person name="Martin F."/>
            <person name="Silar P."/>
            <person name="Natvig D."/>
            <person name="Lalanne C."/>
            <person name="Gautier V."/>
            <person name="Ament-velasquez S.L."/>
            <person name="Kruys A."/>
            <person name="Hutchinson M.I."/>
            <person name="Powell A.J."/>
            <person name="Barry K."/>
            <person name="Miller A.N."/>
            <person name="Grigoriev I.V."/>
            <person name="Debuchy R."/>
            <person name="Gladieux P."/>
            <person name="Thoren M.H."/>
            <person name="Johannesson H."/>
        </authorList>
    </citation>
    <scope>NUCLEOTIDE SEQUENCE</scope>
    <source>
        <strain evidence="3">FGSC 1904</strain>
    </source>
</reference>
<feature type="region of interest" description="Disordered" evidence="1">
    <location>
        <begin position="1"/>
        <end position="34"/>
    </location>
</feature>
<dbReference type="InterPro" id="IPR037398">
    <property type="entry name" value="Glyco_hydro_64_fam"/>
</dbReference>
<reference evidence="3" key="1">
    <citation type="journal article" date="2023" name="Mol. Phylogenet. Evol.">
        <title>Genome-scale phylogeny and comparative genomics of the fungal order Sordariales.</title>
        <authorList>
            <person name="Hensen N."/>
            <person name="Bonometti L."/>
            <person name="Westerberg I."/>
            <person name="Brannstrom I.O."/>
            <person name="Guillou S."/>
            <person name="Cros-Aarteil S."/>
            <person name="Calhoun S."/>
            <person name="Haridas S."/>
            <person name="Kuo A."/>
            <person name="Mondo S."/>
            <person name="Pangilinan J."/>
            <person name="Riley R."/>
            <person name="LaButti K."/>
            <person name="Andreopoulos B."/>
            <person name="Lipzen A."/>
            <person name="Chen C."/>
            <person name="Yan M."/>
            <person name="Daum C."/>
            <person name="Ng V."/>
            <person name="Clum A."/>
            <person name="Steindorff A."/>
            <person name="Ohm R.A."/>
            <person name="Martin F."/>
            <person name="Silar P."/>
            <person name="Natvig D.O."/>
            <person name="Lalanne C."/>
            <person name="Gautier V."/>
            <person name="Ament-Velasquez S.L."/>
            <person name="Kruys A."/>
            <person name="Hutchinson M.I."/>
            <person name="Powell A.J."/>
            <person name="Barry K."/>
            <person name="Miller A.N."/>
            <person name="Grigoriev I.V."/>
            <person name="Debuchy R."/>
            <person name="Gladieux P."/>
            <person name="Hiltunen Thoren M."/>
            <person name="Johannesson H."/>
        </authorList>
    </citation>
    <scope>NUCLEOTIDE SEQUENCE</scope>
    <source>
        <strain evidence="3">FGSC 1904</strain>
    </source>
</reference>
<name>A0AAE0UEI0_SORBR</name>